<dbReference type="Gene3D" id="3.40.50.12500">
    <property type="match status" value="1"/>
</dbReference>
<dbReference type="InterPro" id="IPR053714">
    <property type="entry name" value="Iso_Racemase_Enz_sf"/>
</dbReference>
<keyword evidence="3" id="KW-1185">Reference proteome</keyword>
<dbReference type="PANTHER" id="PTHR28047">
    <property type="entry name" value="PROTEIN DCG1"/>
    <property type="match status" value="1"/>
</dbReference>
<dbReference type="Pfam" id="PF01177">
    <property type="entry name" value="Asp_Glu_race"/>
    <property type="match status" value="1"/>
</dbReference>
<reference evidence="2 3" key="1">
    <citation type="submission" date="2016-10" db="EMBL/GenBank/DDBJ databases">
        <authorList>
            <person name="de Groot N.N."/>
        </authorList>
    </citation>
    <scope>NUCLEOTIDE SEQUENCE [LARGE SCALE GENOMIC DNA]</scope>
    <source>
        <strain evidence="2 3">DSM 19981</strain>
    </source>
</reference>
<dbReference type="OrthoDB" id="9791723at2"/>
<evidence type="ECO:0000313" key="3">
    <source>
        <dbReference type="Proteomes" id="UP000199473"/>
    </source>
</evidence>
<dbReference type="AlphaFoldDB" id="A0A1I4C230"/>
<dbReference type="InterPro" id="IPR015942">
    <property type="entry name" value="Asp/Glu/hydantoin_racemase"/>
</dbReference>
<comment type="similarity">
    <text evidence="1">Belongs to the HyuE racemase family.</text>
</comment>
<dbReference type="RefSeq" id="WP_092961160.1">
    <property type="nucleotide sequence ID" value="NZ_FOSQ01000006.1"/>
</dbReference>
<sequence length="241" mass="24406">MKLLLINANTTEAITDRLVAIAQGLAPPGMTVAGATGRFGARYIASRAAAAVAEHATLDAFAQQGGDADAVLIACYGDPALDALRELSSVPVLGLADATAQEACRIARRFGVVSGGAAWKPMLEEFHQRRGYGERLSGVRSIVPTGGDIARDPDGAVASLMKTCRDCVTLDGAEAVVLGGAGLAGLAARLAPLVPVPVLCSVETGIRAAFAAMGHAPIGVGTAHTPVETVGLSDALAKRLS</sequence>
<protein>
    <submittedName>
        <fullName evidence="2">Asp/Glu/hydantoin racemase</fullName>
    </submittedName>
</protein>
<evidence type="ECO:0000256" key="1">
    <source>
        <dbReference type="ARBA" id="ARBA00038414"/>
    </source>
</evidence>
<accession>A0A1I4C230</accession>
<evidence type="ECO:0000313" key="2">
    <source>
        <dbReference type="EMBL" id="SFK74985.1"/>
    </source>
</evidence>
<name>A0A1I4C230_9PROT</name>
<dbReference type="InterPro" id="IPR052186">
    <property type="entry name" value="Hydantoin_racemase-like"/>
</dbReference>
<dbReference type="EMBL" id="FOSQ01000006">
    <property type="protein sequence ID" value="SFK74985.1"/>
    <property type="molecule type" value="Genomic_DNA"/>
</dbReference>
<dbReference type="Proteomes" id="UP000199473">
    <property type="component" value="Unassembled WGS sequence"/>
</dbReference>
<dbReference type="PANTHER" id="PTHR28047:SF5">
    <property type="entry name" value="PROTEIN DCG1"/>
    <property type="match status" value="1"/>
</dbReference>
<dbReference type="STRING" id="1123062.SAMN02745775_106336"/>
<organism evidence="2 3">
    <name type="scientific">Falsiroseomonas stagni DSM 19981</name>
    <dbReference type="NCBI Taxonomy" id="1123062"/>
    <lineage>
        <taxon>Bacteria</taxon>
        <taxon>Pseudomonadati</taxon>
        <taxon>Pseudomonadota</taxon>
        <taxon>Alphaproteobacteria</taxon>
        <taxon>Acetobacterales</taxon>
        <taxon>Roseomonadaceae</taxon>
        <taxon>Falsiroseomonas</taxon>
    </lineage>
</organism>
<dbReference type="GO" id="GO:0047661">
    <property type="term" value="F:amino-acid racemase activity"/>
    <property type="evidence" value="ECO:0007669"/>
    <property type="project" value="InterPro"/>
</dbReference>
<proteinExistence type="inferred from homology"/>
<gene>
    <name evidence="2" type="ORF">SAMN02745775_106336</name>
</gene>